<keyword evidence="2" id="KW-0238">DNA-binding</keyword>
<evidence type="ECO:0000256" key="5">
    <source>
        <dbReference type="SAM" id="MobiDB-lite"/>
    </source>
</evidence>
<keyword evidence="4" id="KW-0539">Nucleus</keyword>
<dbReference type="GO" id="GO:0003677">
    <property type="term" value="F:DNA binding"/>
    <property type="evidence" value="ECO:0007669"/>
    <property type="project" value="UniProtKB-KW"/>
</dbReference>
<sequence>MYHPSQAKEWYFLSPSNQKYTEGSQCYSSNNDGYWEPCGADSLIHKDGKLIGYRKTLNYNEGKHEKDRKSTEWLMHEYRLDRSRDVRTGSTSDDMQWVFCKLFKSSDKFLAAEDKVVTKFAGPTDGVSSTDHTIQGPEEANDVMDHKGPSNGRSCDLQSLPETDQRTMTPYSSSKLLDQASKISSFDKPVTCSQRDQGTIVSTPKRQYVQRTTVTLSPPASDQGFMMPRLPNAKSQLTRDQGTRHSPPLPQNDQRTKPPTSIGSHKANSGMVTDKDPSKSLSCDLHPQDVASSQGLVISRYSDKILDEPTGICSFDGTIANHELGTMLPSRPQHGKQKVPPEPQYNQQTMVPPLSGIHNVNNDEISAKPPTLNRHCVASDLPSSDQVPKRPLVEGSLRDSHENEAAVAPGYDGWLLYTTERLSPFNGPFESLTEEELAFFDKPDPEYPQAYEKKRPRNY</sequence>
<dbReference type="InterPro" id="IPR003441">
    <property type="entry name" value="NAC-dom"/>
</dbReference>
<dbReference type="GO" id="GO:0006355">
    <property type="term" value="P:regulation of DNA-templated transcription"/>
    <property type="evidence" value="ECO:0007669"/>
    <property type="project" value="InterPro"/>
</dbReference>
<dbReference type="PANTHER" id="PTHR31744">
    <property type="entry name" value="PROTEIN CUP-SHAPED COTYLEDON 2-RELATED"/>
    <property type="match status" value="1"/>
</dbReference>
<accession>A0A2G2WSX7</accession>
<keyword evidence="8" id="KW-1185">Reference proteome</keyword>
<proteinExistence type="predicted"/>
<evidence type="ECO:0000313" key="8">
    <source>
        <dbReference type="Proteomes" id="UP000224567"/>
    </source>
</evidence>
<dbReference type="SUPFAM" id="SSF101941">
    <property type="entry name" value="NAC domain"/>
    <property type="match status" value="1"/>
</dbReference>
<feature type="compositionally biased region" description="Polar residues" evidence="5">
    <location>
        <begin position="251"/>
        <end position="271"/>
    </location>
</feature>
<feature type="compositionally biased region" description="Polar residues" evidence="5">
    <location>
        <begin position="151"/>
        <end position="184"/>
    </location>
</feature>
<evidence type="ECO:0000259" key="6">
    <source>
        <dbReference type="PROSITE" id="PS51005"/>
    </source>
</evidence>
<gene>
    <name evidence="7" type="ORF">CQW23_12499</name>
</gene>
<dbReference type="AlphaFoldDB" id="A0A2G2WSX7"/>
<name>A0A2G2WSX7_CAPBA</name>
<reference evidence="7 8" key="1">
    <citation type="journal article" date="2017" name="Genome Biol.">
        <title>New reference genome sequences of hot pepper reveal the massive evolution of plant disease-resistance genes by retroduplication.</title>
        <authorList>
            <person name="Kim S."/>
            <person name="Park J."/>
            <person name="Yeom S.I."/>
            <person name="Kim Y.M."/>
            <person name="Seo E."/>
            <person name="Kim K.T."/>
            <person name="Kim M.S."/>
            <person name="Lee J.M."/>
            <person name="Cheong K."/>
            <person name="Shin H.S."/>
            <person name="Kim S.B."/>
            <person name="Han K."/>
            <person name="Lee J."/>
            <person name="Park M."/>
            <person name="Lee H.A."/>
            <person name="Lee H.Y."/>
            <person name="Lee Y."/>
            <person name="Oh S."/>
            <person name="Lee J.H."/>
            <person name="Choi E."/>
            <person name="Choi E."/>
            <person name="Lee S.E."/>
            <person name="Jeon J."/>
            <person name="Kim H."/>
            <person name="Choi G."/>
            <person name="Song H."/>
            <person name="Lee J."/>
            <person name="Lee S.C."/>
            <person name="Kwon J.K."/>
            <person name="Lee H.Y."/>
            <person name="Koo N."/>
            <person name="Hong Y."/>
            <person name="Kim R.W."/>
            <person name="Kang W.H."/>
            <person name="Huh J.H."/>
            <person name="Kang B.C."/>
            <person name="Yang T.J."/>
            <person name="Lee Y.H."/>
            <person name="Bennetzen J.L."/>
            <person name="Choi D."/>
        </authorList>
    </citation>
    <scope>NUCLEOTIDE SEQUENCE [LARGE SCALE GENOMIC DNA]</scope>
    <source>
        <strain evidence="8">cv. PBC81</strain>
    </source>
</reference>
<evidence type="ECO:0000313" key="7">
    <source>
        <dbReference type="EMBL" id="PHT48291.1"/>
    </source>
</evidence>
<evidence type="ECO:0000256" key="2">
    <source>
        <dbReference type="ARBA" id="ARBA00023125"/>
    </source>
</evidence>
<feature type="domain" description="NAC" evidence="6">
    <location>
        <begin position="1"/>
        <end position="105"/>
    </location>
</feature>
<evidence type="ECO:0000256" key="3">
    <source>
        <dbReference type="ARBA" id="ARBA00023163"/>
    </source>
</evidence>
<keyword evidence="1" id="KW-0805">Transcription regulation</keyword>
<feature type="region of interest" description="Disordered" evidence="5">
    <location>
        <begin position="123"/>
        <end position="281"/>
    </location>
</feature>
<dbReference type="OrthoDB" id="1270084at2759"/>
<keyword evidence="3" id="KW-0804">Transcription</keyword>
<feature type="compositionally biased region" description="Polar residues" evidence="5">
    <location>
        <begin position="191"/>
        <end position="220"/>
    </location>
</feature>
<feature type="region of interest" description="Disordered" evidence="5">
    <location>
        <begin position="440"/>
        <end position="459"/>
    </location>
</feature>
<dbReference type="Gene3D" id="2.170.150.80">
    <property type="entry name" value="NAC domain"/>
    <property type="match status" value="1"/>
</dbReference>
<organism evidence="7 8">
    <name type="scientific">Capsicum baccatum</name>
    <name type="common">Peruvian pepper</name>
    <dbReference type="NCBI Taxonomy" id="33114"/>
    <lineage>
        <taxon>Eukaryota</taxon>
        <taxon>Viridiplantae</taxon>
        <taxon>Streptophyta</taxon>
        <taxon>Embryophyta</taxon>
        <taxon>Tracheophyta</taxon>
        <taxon>Spermatophyta</taxon>
        <taxon>Magnoliopsida</taxon>
        <taxon>eudicotyledons</taxon>
        <taxon>Gunneridae</taxon>
        <taxon>Pentapetalae</taxon>
        <taxon>asterids</taxon>
        <taxon>lamiids</taxon>
        <taxon>Solanales</taxon>
        <taxon>Solanaceae</taxon>
        <taxon>Solanoideae</taxon>
        <taxon>Capsiceae</taxon>
        <taxon>Capsicum</taxon>
    </lineage>
</organism>
<dbReference type="Proteomes" id="UP000224567">
    <property type="component" value="Unassembled WGS sequence"/>
</dbReference>
<dbReference type="EMBL" id="MLFT02000005">
    <property type="protein sequence ID" value="PHT48291.1"/>
    <property type="molecule type" value="Genomic_DNA"/>
</dbReference>
<dbReference type="PROSITE" id="PS51005">
    <property type="entry name" value="NAC"/>
    <property type="match status" value="1"/>
</dbReference>
<comment type="caution">
    <text evidence="7">The sequence shown here is derived from an EMBL/GenBank/DDBJ whole genome shotgun (WGS) entry which is preliminary data.</text>
</comment>
<evidence type="ECO:0000256" key="1">
    <source>
        <dbReference type="ARBA" id="ARBA00023015"/>
    </source>
</evidence>
<dbReference type="InterPro" id="IPR036093">
    <property type="entry name" value="NAC_dom_sf"/>
</dbReference>
<evidence type="ECO:0000256" key="4">
    <source>
        <dbReference type="ARBA" id="ARBA00023242"/>
    </source>
</evidence>
<reference evidence="8" key="2">
    <citation type="journal article" date="2017" name="J. Anim. Genet.">
        <title>Multiple reference genome sequences of hot pepper reveal the massive evolution of plant disease resistance genes by retroduplication.</title>
        <authorList>
            <person name="Kim S."/>
            <person name="Park J."/>
            <person name="Yeom S.-I."/>
            <person name="Kim Y.-M."/>
            <person name="Seo E."/>
            <person name="Kim K.-T."/>
            <person name="Kim M.-S."/>
            <person name="Lee J.M."/>
            <person name="Cheong K."/>
            <person name="Shin H.-S."/>
            <person name="Kim S.-B."/>
            <person name="Han K."/>
            <person name="Lee J."/>
            <person name="Park M."/>
            <person name="Lee H.-A."/>
            <person name="Lee H.-Y."/>
            <person name="Lee Y."/>
            <person name="Oh S."/>
            <person name="Lee J.H."/>
            <person name="Choi E."/>
            <person name="Choi E."/>
            <person name="Lee S.E."/>
            <person name="Jeon J."/>
            <person name="Kim H."/>
            <person name="Choi G."/>
            <person name="Song H."/>
            <person name="Lee J."/>
            <person name="Lee S.-C."/>
            <person name="Kwon J.-K."/>
            <person name="Lee H.-Y."/>
            <person name="Koo N."/>
            <person name="Hong Y."/>
            <person name="Kim R.W."/>
            <person name="Kang W.-H."/>
            <person name="Huh J.H."/>
            <person name="Kang B.-C."/>
            <person name="Yang T.-J."/>
            <person name="Lee Y.-H."/>
            <person name="Bennetzen J.L."/>
            <person name="Choi D."/>
        </authorList>
    </citation>
    <scope>NUCLEOTIDE SEQUENCE [LARGE SCALE GENOMIC DNA]</scope>
    <source>
        <strain evidence="8">cv. PBC81</strain>
    </source>
</reference>
<dbReference type="Pfam" id="PF02365">
    <property type="entry name" value="NAM"/>
    <property type="match status" value="1"/>
</dbReference>
<protein>
    <recommendedName>
        <fullName evidence="6">NAC domain-containing protein</fullName>
    </recommendedName>
</protein>